<proteinExistence type="predicted"/>
<dbReference type="EMBL" id="BMQS01000018">
    <property type="protein sequence ID" value="GGU00961.1"/>
    <property type="molecule type" value="Genomic_DNA"/>
</dbReference>
<sequence length="94" mass="10221">MAQLSISIKVVNPRSNSRNFFYLVATAGKSPGPHVPDVKIGDAVATFFQFLLRCSFAGVSSDAVKVLRFQFLLGRLRKTPSSAGVLKEAPFNSF</sequence>
<reference evidence="3" key="2">
    <citation type="submission" date="2018-04" db="EMBL/GenBank/DDBJ databases">
        <title>Complete genome sequence of Sulfodiicoccus acidiphilus strain HS-1.</title>
        <authorList>
            <person name="Sakai H.D."/>
            <person name="Kurosawa N."/>
        </authorList>
    </citation>
    <scope>NUCLEOTIDE SEQUENCE [LARGE SCALE GENOMIC DNA]</scope>
    <source>
        <strain evidence="3">HS-1</strain>
    </source>
</reference>
<organism evidence="1 3">
    <name type="scientific">Sulfodiicoccus acidiphilus</name>
    <dbReference type="NCBI Taxonomy" id="1670455"/>
    <lineage>
        <taxon>Archaea</taxon>
        <taxon>Thermoproteota</taxon>
        <taxon>Thermoprotei</taxon>
        <taxon>Sulfolobales</taxon>
        <taxon>Sulfolobaceae</taxon>
        <taxon>Sulfodiicoccus</taxon>
    </lineage>
</organism>
<gene>
    <name evidence="2" type="ORF">GCM10007116_17760</name>
    <name evidence="1" type="ORF">HS1genome_1756</name>
</gene>
<evidence type="ECO:0000313" key="2">
    <source>
        <dbReference type="EMBL" id="GGU00961.1"/>
    </source>
</evidence>
<dbReference type="Proteomes" id="UP000276741">
    <property type="component" value="Chromosome"/>
</dbReference>
<dbReference type="GeneID" id="38667238"/>
<keyword evidence="3" id="KW-1185">Reference proteome</keyword>
<evidence type="ECO:0000313" key="1">
    <source>
        <dbReference type="EMBL" id="BBD73367.1"/>
    </source>
</evidence>
<dbReference type="RefSeq" id="WP_126450522.1">
    <property type="nucleotide sequence ID" value="NZ_AP018553.1"/>
</dbReference>
<reference evidence="2" key="4">
    <citation type="submission" date="2020-09" db="EMBL/GenBank/DDBJ databases">
        <authorList>
            <person name="Sun Q."/>
            <person name="Ohkuma M."/>
        </authorList>
    </citation>
    <scope>NUCLEOTIDE SEQUENCE</scope>
    <source>
        <strain evidence="2">JCM 31740</strain>
    </source>
</reference>
<reference evidence="2" key="1">
    <citation type="journal article" date="2014" name="Int. J. Syst. Evol. Microbiol.">
        <title>Complete genome sequence of Corynebacterium casei LMG S-19264T (=DSM 44701T), isolated from a smear-ripened cheese.</title>
        <authorList>
            <consortium name="US DOE Joint Genome Institute (JGI-PGF)"/>
            <person name="Walter F."/>
            <person name="Albersmeier A."/>
            <person name="Kalinowski J."/>
            <person name="Ruckert C."/>
        </authorList>
    </citation>
    <scope>NUCLEOTIDE SEQUENCE</scope>
    <source>
        <strain evidence="2">JCM 31740</strain>
    </source>
</reference>
<protein>
    <submittedName>
        <fullName evidence="1">Uncharacterized protein</fullName>
    </submittedName>
</protein>
<accession>A0A348B5B5</accession>
<dbReference type="EMBL" id="AP018553">
    <property type="protein sequence ID" value="BBD73367.1"/>
    <property type="molecule type" value="Genomic_DNA"/>
</dbReference>
<reference evidence="1" key="3">
    <citation type="journal article" date="2019" name="BMC Res. Notes">
        <title>Complete genome sequence of the Sulfodiicoccus acidiphilus strain HS-1T, the first crenarchaeon that lacks polB3, isolated from an acidic hot spring in Ohwaku-dani, Hakone, Japan.</title>
        <authorList>
            <person name="Sakai H.D."/>
            <person name="Kurosawa N."/>
        </authorList>
    </citation>
    <scope>NUCLEOTIDE SEQUENCE</scope>
    <source>
        <strain evidence="1">HS-1</strain>
    </source>
</reference>
<evidence type="ECO:0000313" key="3">
    <source>
        <dbReference type="Proteomes" id="UP000276741"/>
    </source>
</evidence>
<dbReference type="KEGG" id="sacd:HS1genome_1756"/>
<name>A0A348B5B5_9CREN</name>
<dbReference type="AlphaFoldDB" id="A0A348B5B5"/>
<dbReference type="Proteomes" id="UP000616143">
    <property type="component" value="Unassembled WGS sequence"/>
</dbReference>